<proteinExistence type="predicted"/>
<evidence type="ECO:0000313" key="2">
    <source>
        <dbReference type="Proteomes" id="UP001229486"/>
    </source>
</evidence>
<evidence type="ECO:0000313" key="1">
    <source>
        <dbReference type="EMBL" id="MDP9651693.1"/>
    </source>
</evidence>
<dbReference type="EMBL" id="JAURTK010000027">
    <property type="protein sequence ID" value="MDP9651693.1"/>
    <property type="molecule type" value="Genomic_DNA"/>
</dbReference>
<name>A0AB73INX2_9BURK</name>
<organism evidence="1 2">
    <name type="scientific">Paraburkholderia caledonica</name>
    <dbReference type="NCBI Taxonomy" id="134536"/>
    <lineage>
        <taxon>Bacteria</taxon>
        <taxon>Pseudomonadati</taxon>
        <taxon>Pseudomonadota</taxon>
        <taxon>Betaproteobacteria</taxon>
        <taxon>Burkholderiales</taxon>
        <taxon>Burkholderiaceae</taxon>
        <taxon>Paraburkholderia</taxon>
    </lineage>
</organism>
<protein>
    <submittedName>
        <fullName evidence="1">Uncharacterized protein</fullName>
    </submittedName>
</protein>
<dbReference type="RefSeq" id="WP_392396244.1">
    <property type="nucleotide sequence ID" value="NZ_JAURTK010000027.1"/>
</dbReference>
<accession>A0AB73INX2</accession>
<gene>
    <name evidence="1" type="ORF">J2793_007168</name>
</gene>
<dbReference type="AlphaFoldDB" id="A0AB73INX2"/>
<reference evidence="1" key="1">
    <citation type="submission" date="2023-07" db="EMBL/GenBank/DDBJ databases">
        <title>Sorghum-associated microbial communities from plants grown in Nebraska, USA.</title>
        <authorList>
            <person name="Schachtman D."/>
        </authorList>
    </citation>
    <scope>NUCLEOTIDE SEQUENCE</scope>
    <source>
        <strain evidence="1">DS1061</strain>
    </source>
</reference>
<comment type="caution">
    <text evidence="1">The sequence shown here is derived from an EMBL/GenBank/DDBJ whole genome shotgun (WGS) entry which is preliminary data.</text>
</comment>
<dbReference type="Proteomes" id="UP001229486">
    <property type="component" value="Unassembled WGS sequence"/>
</dbReference>
<sequence>MEFSIFGPGRNDLSKIFPQIDRTPEEPDLTERMEFVMREGRAVLAFKGKDGEVRYV</sequence>